<evidence type="ECO:0000256" key="1">
    <source>
        <dbReference type="SAM" id="Phobius"/>
    </source>
</evidence>
<evidence type="ECO:0000313" key="4">
    <source>
        <dbReference type="Proteomes" id="UP000274922"/>
    </source>
</evidence>
<evidence type="ECO:0000256" key="2">
    <source>
        <dbReference type="SAM" id="SignalP"/>
    </source>
</evidence>
<keyword evidence="1" id="KW-1133">Transmembrane helix</keyword>
<keyword evidence="1" id="KW-0472">Membrane</keyword>
<sequence>MSGMIRSVDRRSMLVVAVLVLGSLQGVFGETASDVFRSKPSPEQVRAVMTEHGLLVARDPMVAQATQRFAETRKYTPEQLAALHEIVAAPELSQRLASEWGVVCQDSFGEGMHYTDMLQPSINQAFHERVETSLRVAARDHLRTAMASHPAFQTSAADGNRQASPLASAAAAQHLVHSISLAMVSHARPSTPVTFSDIQDLAAQLGQAPATTRTTAAAAAALGPAQPPSRRHRLRRRDITDPVGYVQALFAKTEDRPLRRLDRVLPQATQKDLPSMRQRFLEDLGKATDQQLSQVATEMKQAVAQKTPAHMPAFDDLFNTVEHVRPLLPNVARSETPEAEVIKKLQAMRRTQLINMMATDGDVKNTLQNMAKTHPPVKDIAFFAEQHTIGNTIKQFVNQHEALKNQVKKFDKLEKNTLEFKQEFLKEHEQLKSLTPKSTMNEDFKLFADNFAAEYRLLEPEMKATLLQKYGEAGNLKKPFSEWLFTDDAKNIWQKRPDWPIKESLSKEAIASHAGMSSALDEWLLIGAQQAEHNWPTVWAGHIRELQSEMAGLSQDLHVLYSTAEKTSTLEFVQKVAGAELTDVALVERPAIVKAGWNKLYVFGAGIAIIMIIIACMFLMSPSSSTSSKPR</sequence>
<gene>
    <name evidence="3" type="ORF">CXG81DRAFT_17824</name>
</gene>
<keyword evidence="2" id="KW-0732">Signal</keyword>
<reference evidence="4" key="1">
    <citation type="journal article" date="2018" name="Nat. Microbiol.">
        <title>Leveraging single-cell genomics to expand the fungal tree of life.</title>
        <authorList>
            <person name="Ahrendt S.R."/>
            <person name="Quandt C.A."/>
            <person name="Ciobanu D."/>
            <person name="Clum A."/>
            <person name="Salamov A."/>
            <person name="Andreopoulos B."/>
            <person name="Cheng J.F."/>
            <person name="Woyke T."/>
            <person name="Pelin A."/>
            <person name="Henrissat B."/>
            <person name="Reynolds N.K."/>
            <person name="Benny G.L."/>
            <person name="Smith M.E."/>
            <person name="James T.Y."/>
            <person name="Grigoriev I.V."/>
        </authorList>
    </citation>
    <scope>NUCLEOTIDE SEQUENCE [LARGE SCALE GENOMIC DNA]</scope>
    <source>
        <strain evidence="4">ATCC 52028</strain>
    </source>
</reference>
<feature type="chain" id="PRO_5020997234" evidence="2">
    <location>
        <begin position="30"/>
        <end position="631"/>
    </location>
</feature>
<dbReference type="AlphaFoldDB" id="A0A4P9XAY8"/>
<evidence type="ECO:0000313" key="3">
    <source>
        <dbReference type="EMBL" id="RKP02548.1"/>
    </source>
</evidence>
<accession>A0A4P9XAY8</accession>
<dbReference type="Proteomes" id="UP000274922">
    <property type="component" value="Unassembled WGS sequence"/>
</dbReference>
<keyword evidence="1" id="KW-0812">Transmembrane</keyword>
<feature type="transmembrane region" description="Helical" evidence="1">
    <location>
        <begin position="600"/>
        <end position="621"/>
    </location>
</feature>
<dbReference type="EMBL" id="ML014141">
    <property type="protein sequence ID" value="RKP02548.1"/>
    <property type="molecule type" value="Genomic_DNA"/>
</dbReference>
<keyword evidence="4" id="KW-1185">Reference proteome</keyword>
<protein>
    <submittedName>
        <fullName evidence="3">Uncharacterized protein</fullName>
    </submittedName>
</protein>
<proteinExistence type="predicted"/>
<feature type="signal peptide" evidence="2">
    <location>
        <begin position="1"/>
        <end position="29"/>
    </location>
</feature>
<name>A0A4P9XAY8_9FUNG</name>
<organism evidence="3 4">
    <name type="scientific">Caulochytrium protostelioides</name>
    <dbReference type="NCBI Taxonomy" id="1555241"/>
    <lineage>
        <taxon>Eukaryota</taxon>
        <taxon>Fungi</taxon>
        <taxon>Fungi incertae sedis</taxon>
        <taxon>Chytridiomycota</taxon>
        <taxon>Chytridiomycota incertae sedis</taxon>
        <taxon>Chytridiomycetes</taxon>
        <taxon>Caulochytriales</taxon>
        <taxon>Caulochytriaceae</taxon>
        <taxon>Caulochytrium</taxon>
    </lineage>
</organism>